<dbReference type="RefSeq" id="XP_018068441.1">
    <property type="nucleotide sequence ID" value="XM_018205421.1"/>
</dbReference>
<dbReference type="GeneID" id="28815147"/>
<evidence type="ECO:0000313" key="3">
    <source>
        <dbReference type="Proteomes" id="UP000070700"/>
    </source>
</evidence>
<gene>
    <name evidence="2" type="ORF">LY89DRAFT_152721</name>
</gene>
<reference evidence="2 3" key="1">
    <citation type="submission" date="2015-10" db="EMBL/GenBank/DDBJ databases">
        <title>Full genome of DAOMC 229536 Phialocephala scopiformis, a fungal endophyte of spruce producing the potent anti-insectan compound rugulosin.</title>
        <authorList>
            <consortium name="DOE Joint Genome Institute"/>
            <person name="Walker A.K."/>
            <person name="Frasz S.L."/>
            <person name="Seifert K.A."/>
            <person name="Miller J.D."/>
            <person name="Mondo S.J."/>
            <person name="Labutti K."/>
            <person name="Lipzen A."/>
            <person name="Dockter R."/>
            <person name="Kennedy M."/>
            <person name="Grigoriev I.V."/>
            <person name="Spatafora J.W."/>
        </authorList>
    </citation>
    <scope>NUCLEOTIDE SEQUENCE [LARGE SCALE GENOMIC DNA]</scope>
    <source>
        <strain evidence="2 3">CBS 120377</strain>
    </source>
</reference>
<dbReference type="KEGG" id="psco:LY89DRAFT_152721"/>
<dbReference type="EMBL" id="KQ947421">
    <property type="protein sequence ID" value="KUJ14086.1"/>
    <property type="molecule type" value="Genomic_DNA"/>
</dbReference>
<dbReference type="Proteomes" id="UP000070700">
    <property type="component" value="Unassembled WGS sequence"/>
</dbReference>
<name>A0A194X1L3_MOLSC</name>
<organism evidence="2 3">
    <name type="scientific">Mollisia scopiformis</name>
    <name type="common">Conifer needle endophyte fungus</name>
    <name type="synonym">Phialocephala scopiformis</name>
    <dbReference type="NCBI Taxonomy" id="149040"/>
    <lineage>
        <taxon>Eukaryota</taxon>
        <taxon>Fungi</taxon>
        <taxon>Dikarya</taxon>
        <taxon>Ascomycota</taxon>
        <taxon>Pezizomycotina</taxon>
        <taxon>Leotiomycetes</taxon>
        <taxon>Helotiales</taxon>
        <taxon>Mollisiaceae</taxon>
        <taxon>Mollisia</taxon>
    </lineage>
</organism>
<sequence>MQRVTTGGKPHKVAAYEKDYSGNRYKRTHHSSCSSGEETLENKIGPFFCEDLPYEVPTEHRYMDEENLLEANNLDEDDPDEEKEELRDIRKTYQRTIILMMPKSSRVSFLLKSKGQLFSIILQQFLISPTWKAKWHDDILQICNILLKSIDWKHPTGHMYNEADYIRLISGVCKLDNRSVLARALPLVFHDGNVFNVAQATIERYGSTWLEKCLDEALRSVDDLYDRGRIIEEVTATLPNPLLTFGLYQSLLSSFQPKTEYLASFYDAEMLARIAVTWSQDELLHTCWIPTVKKFSDNTRFMLELMGSSFRDKKRVLQHLPEPVFKELLPVMAKHLDPINKQHHSAIAAISCRMHRFGLTLELVDINAKITQTAKSSDRQELMDVYVPFLQRLVAYLRGWKLLHAVPFQTMFRSILKYLVDACAKLAPRSPPGTWERMKYSCGCRKCQVLDEFLVSPTITFFTYSRSTPGREHLEKRLKQAKLTQFLEVNTERNSVPWALVVRKTDPMYEKQRIEWEVARNRAKAAIAAMCLENLRVLLGDEFESIMTLKATTQVINLVKEEEEAGVLAIKTESGMNATAELKRKQPHPDALQNGSAQFSENHFESKRVCSNSSSPPPLLYQIPEYPANRLGPRH</sequence>
<dbReference type="InParanoid" id="A0A194X1L3"/>
<proteinExistence type="predicted"/>
<evidence type="ECO:0000313" key="2">
    <source>
        <dbReference type="EMBL" id="KUJ14086.1"/>
    </source>
</evidence>
<accession>A0A194X1L3</accession>
<dbReference type="AlphaFoldDB" id="A0A194X1L3"/>
<evidence type="ECO:0000256" key="1">
    <source>
        <dbReference type="SAM" id="MobiDB-lite"/>
    </source>
</evidence>
<keyword evidence="3" id="KW-1185">Reference proteome</keyword>
<protein>
    <submittedName>
        <fullName evidence="2">Uncharacterized protein</fullName>
    </submittedName>
</protein>
<feature type="region of interest" description="Disordered" evidence="1">
    <location>
        <begin position="603"/>
        <end position="635"/>
    </location>
</feature>